<evidence type="ECO:0000256" key="1">
    <source>
        <dbReference type="SAM" id="MobiDB-lite"/>
    </source>
</evidence>
<sequence>MQRASKLPLPHECTDLIIAHLADDRRTLHALILSSKILFQRTVPILYRNPFKLIEHSRALTKWSKDDIDQRYAQLIAIFLTSRSSPTPTEITDAAEAAAAATAGARTTTRTGQHESGSDTSTGALSSELSSSATTIAASSPLQLALPLDPTIATADGMIDYLRYYKCQYSVDLWEALDCLLSLRLPQSYTFHRMGRHELWKTITLAMLTYNLHEIRVISLPLSLSRSVLLPLVDKFRSLIRLEIYDIPSTFDISAVFEFIQLHDSIHKSKLREIKIMGKDDSDVSLVLGHRRLVELVRVMKRPEVVDARHWHEGVNVLDRIPVQHLRALLLCMAIVPPASMPVCDFLASCEHLETLRMRIRDDRLF</sequence>
<keyword evidence="3" id="KW-1185">Reference proteome</keyword>
<protein>
    <submittedName>
        <fullName evidence="2">Uncharacterized protein</fullName>
    </submittedName>
</protein>
<dbReference type="AlphaFoldDB" id="A0A9P6FJJ3"/>
<dbReference type="EMBL" id="JAABOA010005790">
    <property type="protein sequence ID" value="KAF9573561.1"/>
    <property type="molecule type" value="Genomic_DNA"/>
</dbReference>
<dbReference type="OrthoDB" id="2405948at2759"/>
<evidence type="ECO:0000313" key="3">
    <source>
        <dbReference type="Proteomes" id="UP000780801"/>
    </source>
</evidence>
<dbReference type="Proteomes" id="UP000780801">
    <property type="component" value="Unassembled WGS sequence"/>
</dbReference>
<feature type="region of interest" description="Disordered" evidence="1">
    <location>
        <begin position="102"/>
        <end position="126"/>
    </location>
</feature>
<feature type="non-terminal residue" evidence="2">
    <location>
        <position position="366"/>
    </location>
</feature>
<name>A0A9P6FJJ3_9FUNG</name>
<accession>A0A9P6FJJ3</accession>
<gene>
    <name evidence="2" type="ORF">BGW38_008413</name>
</gene>
<evidence type="ECO:0000313" key="2">
    <source>
        <dbReference type="EMBL" id="KAF9573561.1"/>
    </source>
</evidence>
<proteinExistence type="predicted"/>
<reference evidence="2" key="1">
    <citation type="journal article" date="2020" name="Fungal Divers.">
        <title>Resolving the Mortierellaceae phylogeny through synthesis of multi-gene phylogenetics and phylogenomics.</title>
        <authorList>
            <person name="Vandepol N."/>
            <person name="Liber J."/>
            <person name="Desiro A."/>
            <person name="Na H."/>
            <person name="Kennedy M."/>
            <person name="Barry K."/>
            <person name="Grigoriev I.V."/>
            <person name="Miller A.N."/>
            <person name="O'Donnell K."/>
            <person name="Stajich J.E."/>
            <person name="Bonito G."/>
        </authorList>
    </citation>
    <scope>NUCLEOTIDE SEQUENCE</scope>
    <source>
        <strain evidence="2">KOD1015</strain>
    </source>
</reference>
<organism evidence="2 3">
    <name type="scientific">Lunasporangiospora selenospora</name>
    <dbReference type="NCBI Taxonomy" id="979761"/>
    <lineage>
        <taxon>Eukaryota</taxon>
        <taxon>Fungi</taxon>
        <taxon>Fungi incertae sedis</taxon>
        <taxon>Mucoromycota</taxon>
        <taxon>Mortierellomycotina</taxon>
        <taxon>Mortierellomycetes</taxon>
        <taxon>Mortierellales</taxon>
        <taxon>Mortierellaceae</taxon>
        <taxon>Lunasporangiospora</taxon>
    </lineage>
</organism>
<feature type="compositionally biased region" description="Low complexity" evidence="1">
    <location>
        <begin position="102"/>
        <end position="111"/>
    </location>
</feature>
<comment type="caution">
    <text evidence="2">The sequence shown here is derived from an EMBL/GenBank/DDBJ whole genome shotgun (WGS) entry which is preliminary data.</text>
</comment>